<dbReference type="EMBL" id="JAEACQ010000169">
    <property type="protein sequence ID" value="MBL7628067.1"/>
    <property type="molecule type" value="Genomic_DNA"/>
</dbReference>
<evidence type="ECO:0000313" key="7">
    <source>
        <dbReference type="Proteomes" id="UP000604475"/>
    </source>
</evidence>
<name>A0A937UNK1_9ACTN</name>
<dbReference type="InterPro" id="IPR036388">
    <property type="entry name" value="WH-like_DNA-bd_sf"/>
</dbReference>
<sequence length="112" mass="12140">MDARAPGQIERGLNQQSGDSDDRKTTAAQSPLTKRLRNSSPAPVAVAVLSLSPREQEVLKLVAEGLSNVEVAEQLILSPETVKTYLRNIRTKLGVRNRAAAVNIAVRRGLIK</sequence>
<dbReference type="GO" id="GO:0006355">
    <property type="term" value="P:regulation of DNA-templated transcription"/>
    <property type="evidence" value="ECO:0007669"/>
    <property type="project" value="InterPro"/>
</dbReference>
<protein>
    <submittedName>
        <fullName evidence="6">Response regulator transcription factor</fullName>
    </submittedName>
</protein>
<dbReference type="PROSITE" id="PS50043">
    <property type="entry name" value="HTH_LUXR_2"/>
    <property type="match status" value="1"/>
</dbReference>
<dbReference type="InterPro" id="IPR000792">
    <property type="entry name" value="Tscrpt_reg_LuxR_C"/>
</dbReference>
<evidence type="ECO:0000313" key="6">
    <source>
        <dbReference type="EMBL" id="MBL7628067.1"/>
    </source>
</evidence>
<dbReference type="PROSITE" id="PS00622">
    <property type="entry name" value="HTH_LUXR_1"/>
    <property type="match status" value="1"/>
</dbReference>
<dbReference type="PANTHER" id="PTHR44688:SF16">
    <property type="entry name" value="DNA-BINDING TRANSCRIPTIONAL ACTIVATOR DEVR_DOSR"/>
    <property type="match status" value="1"/>
</dbReference>
<gene>
    <name evidence="6" type="ORF">I7412_12975</name>
</gene>
<dbReference type="Proteomes" id="UP000604475">
    <property type="component" value="Unassembled WGS sequence"/>
</dbReference>
<evidence type="ECO:0000259" key="5">
    <source>
        <dbReference type="PROSITE" id="PS50043"/>
    </source>
</evidence>
<keyword evidence="1" id="KW-0805">Transcription regulation</keyword>
<reference evidence="6" key="1">
    <citation type="submission" date="2020-12" db="EMBL/GenBank/DDBJ databases">
        <title>Genomic characterization of non-nitrogen-fixing Frankia strains.</title>
        <authorList>
            <person name="Carlos-Shanley C."/>
            <person name="Guerra T."/>
            <person name="Hahn D."/>
        </authorList>
    </citation>
    <scope>NUCLEOTIDE SEQUENCE</scope>
    <source>
        <strain evidence="6">CN6</strain>
    </source>
</reference>
<dbReference type="SMART" id="SM00421">
    <property type="entry name" value="HTH_LUXR"/>
    <property type="match status" value="1"/>
</dbReference>
<keyword evidence="3" id="KW-0804">Transcription</keyword>
<evidence type="ECO:0000256" key="4">
    <source>
        <dbReference type="SAM" id="MobiDB-lite"/>
    </source>
</evidence>
<dbReference type="Pfam" id="PF00196">
    <property type="entry name" value="GerE"/>
    <property type="match status" value="1"/>
</dbReference>
<evidence type="ECO:0000256" key="3">
    <source>
        <dbReference type="ARBA" id="ARBA00023163"/>
    </source>
</evidence>
<dbReference type="PANTHER" id="PTHR44688">
    <property type="entry name" value="DNA-BINDING TRANSCRIPTIONAL ACTIVATOR DEVR_DOSR"/>
    <property type="match status" value="1"/>
</dbReference>
<dbReference type="GO" id="GO:0003677">
    <property type="term" value="F:DNA binding"/>
    <property type="evidence" value="ECO:0007669"/>
    <property type="project" value="UniProtKB-KW"/>
</dbReference>
<feature type="region of interest" description="Disordered" evidence="4">
    <location>
        <begin position="1"/>
        <end position="42"/>
    </location>
</feature>
<evidence type="ECO:0000256" key="1">
    <source>
        <dbReference type="ARBA" id="ARBA00023015"/>
    </source>
</evidence>
<keyword evidence="2" id="KW-0238">DNA-binding</keyword>
<dbReference type="Gene3D" id="1.10.10.10">
    <property type="entry name" value="Winged helix-like DNA-binding domain superfamily/Winged helix DNA-binding domain"/>
    <property type="match status" value="1"/>
</dbReference>
<organism evidence="6 7">
    <name type="scientific">Frankia nepalensis</name>
    <dbReference type="NCBI Taxonomy" id="1836974"/>
    <lineage>
        <taxon>Bacteria</taxon>
        <taxon>Bacillati</taxon>
        <taxon>Actinomycetota</taxon>
        <taxon>Actinomycetes</taxon>
        <taxon>Frankiales</taxon>
        <taxon>Frankiaceae</taxon>
        <taxon>Frankia</taxon>
    </lineage>
</organism>
<keyword evidence="7" id="KW-1185">Reference proteome</keyword>
<comment type="caution">
    <text evidence="6">The sequence shown here is derived from an EMBL/GenBank/DDBJ whole genome shotgun (WGS) entry which is preliminary data.</text>
</comment>
<dbReference type="InterPro" id="IPR016032">
    <property type="entry name" value="Sig_transdc_resp-reg_C-effctor"/>
</dbReference>
<feature type="domain" description="HTH luxR-type" evidence="5">
    <location>
        <begin position="44"/>
        <end position="109"/>
    </location>
</feature>
<dbReference type="AlphaFoldDB" id="A0A937UNK1"/>
<accession>A0A937UNK1</accession>
<proteinExistence type="predicted"/>
<dbReference type="RefSeq" id="WP_203005049.1">
    <property type="nucleotide sequence ID" value="NZ_JADWYU010000230.1"/>
</dbReference>
<dbReference type="SUPFAM" id="SSF46894">
    <property type="entry name" value="C-terminal effector domain of the bipartite response regulators"/>
    <property type="match status" value="1"/>
</dbReference>
<dbReference type="CDD" id="cd06170">
    <property type="entry name" value="LuxR_C_like"/>
    <property type="match status" value="1"/>
</dbReference>
<dbReference type="PRINTS" id="PR00038">
    <property type="entry name" value="HTHLUXR"/>
</dbReference>
<evidence type="ECO:0000256" key="2">
    <source>
        <dbReference type="ARBA" id="ARBA00023125"/>
    </source>
</evidence>